<dbReference type="EMBL" id="CADCVM010000094">
    <property type="protein sequence ID" value="CAA9474454.1"/>
    <property type="molecule type" value="Genomic_DNA"/>
</dbReference>
<evidence type="ECO:0000259" key="1">
    <source>
        <dbReference type="SMART" id="SM00470"/>
    </source>
</evidence>
<organism evidence="2">
    <name type="scientific">uncultured Rubrobacteraceae bacterium</name>
    <dbReference type="NCBI Taxonomy" id="349277"/>
    <lineage>
        <taxon>Bacteria</taxon>
        <taxon>Bacillati</taxon>
        <taxon>Actinomycetota</taxon>
        <taxon>Rubrobacteria</taxon>
        <taxon>Rubrobacterales</taxon>
        <taxon>Rubrobacteraceae</taxon>
        <taxon>environmental samples</taxon>
    </lineage>
</organism>
<sequence>MIPALKDLRLVEPGCLLLHEAHDEDRLARLKERIDSEGEQRNPVVASPHGDRFLVLDGAHRVRAMDELGARFVLVQVVEPPERAEGWGHVVGGMAAPGPDDANGLVVAEAPGDGARGEAVAEIETAAGEHIRVRSREAGPLARSRAMWALRARYPEAAAVRRVEPDGAVRLVRGEALIRYRPFSPGELAEIVGSGAVLPAGVTRFRVRERVLGVRYPLGRMMDGEPRARNVELRRFVSERWAENRVRYYREPVVLFE</sequence>
<name>A0A6J4RIT7_9ACTN</name>
<dbReference type="InterPro" id="IPR003115">
    <property type="entry name" value="ParB_N"/>
</dbReference>
<dbReference type="AlphaFoldDB" id="A0A6J4RIT7"/>
<dbReference type="CDD" id="cd16388">
    <property type="entry name" value="SbnI_like_N"/>
    <property type="match status" value="1"/>
</dbReference>
<evidence type="ECO:0000313" key="2">
    <source>
        <dbReference type="EMBL" id="CAA9474454.1"/>
    </source>
</evidence>
<dbReference type="InterPro" id="IPR036086">
    <property type="entry name" value="ParB/Sulfiredoxin_sf"/>
</dbReference>
<dbReference type="SMART" id="SM00470">
    <property type="entry name" value="ParB"/>
    <property type="match status" value="1"/>
</dbReference>
<gene>
    <name evidence="2" type="ORF">AVDCRST_MAG05-812</name>
</gene>
<dbReference type="Gene3D" id="3.90.1530.10">
    <property type="entry name" value="Conserved hypothetical protein from pyrococcus furiosus pfu- 392566-001, ParB domain"/>
    <property type="match status" value="1"/>
</dbReference>
<reference evidence="2" key="1">
    <citation type="submission" date="2020-02" db="EMBL/GenBank/DDBJ databases">
        <authorList>
            <person name="Meier V. D."/>
        </authorList>
    </citation>
    <scope>NUCLEOTIDE SEQUENCE</scope>
    <source>
        <strain evidence="2">AVDCRST_MAG05</strain>
    </source>
</reference>
<feature type="domain" description="ParB-like N-terminal" evidence="1">
    <location>
        <begin position="9"/>
        <end position="90"/>
    </location>
</feature>
<dbReference type="InterPro" id="IPR037953">
    <property type="entry name" value="SbnI-like_N"/>
</dbReference>
<proteinExistence type="predicted"/>
<dbReference type="Pfam" id="PF02195">
    <property type="entry name" value="ParB_N"/>
    <property type="match status" value="1"/>
</dbReference>
<accession>A0A6J4RIT7</accession>
<protein>
    <submittedName>
        <fullName evidence="2">ParB-like nuclease</fullName>
    </submittedName>
</protein>
<dbReference type="SUPFAM" id="SSF110849">
    <property type="entry name" value="ParB/Sulfiredoxin"/>
    <property type="match status" value="1"/>
</dbReference>